<feature type="region of interest" description="Disordered" evidence="1">
    <location>
        <begin position="80"/>
        <end position="99"/>
    </location>
</feature>
<sequence length="140" mass="14648">PRQGAAHSALVSGGGFYAHGPSSGHWRAAALVAGQPLGRETGVYRVRKHVFGHPRYHALQFCGPGGLCAGAFAAHLRARRGADSNSGRTEHRDTRLSAGAAARARQVFPALRLSDSHLQPRQEAAPVILAAGVGLWAGCQ</sequence>
<evidence type="ECO:0000313" key="2">
    <source>
        <dbReference type="EMBL" id="GFD29809.1"/>
    </source>
</evidence>
<organism evidence="2">
    <name type="scientific">Tanacetum cinerariifolium</name>
    <name type="common">Dalmatian daisy</name>
    <name type="synonym">Chrysanthemum cinerariifolium</name>
    <dbReference type="NCBI Taxonomy" id="118510"/>
    <lineage>
        <taxon>Eukaryota</taxon>
        <taxon>Viridiplantae</taxon>
        <taxon>Streptophyta</taxon>
        <taxon>Embryophyta</taxon>
        <taxon>Tracheophyta</taxon>
        <taxon>Spermatophyta</taxon>
        <taxon>Magnoliopsida</taxon>
        <taxon>eudicotyledons</taxon>
        <taxon>Gunneridae</taxon>
        <taxon>Pentapetalae</taxon>
        <taxon>asterids</taxon>
        <taxon>campanulids</taxon>
        <taxon>Asterales</taxon>
        <taxon>Asteraceae</taxon>
        <taxon>Asteroideae</taxon>
        <taxon>Anthemideae</taxon>
        <taxon>Anthemidinae</taxon>
        <taxon>Tanacetum</taxon>
    </lineage>
</organism>
<gene>
    <name evidence="2" type="ORF">Tci_901778</name>
</gene>
<reference evidence="2" key="1">
    <citation type="journal article" date="2019" name="Sci. Rep.">
        <title>Draft genome of Tanacetum cinerariifolium, the natural source of mosquito coil.</title>
        <authorList>
            <person name="Yamashiro T."/>
            <person name="Shiraishi A."/>
            <person name="Satake H."/>
            <person name="Nakayama K."/>
        </authorList>
    </citation>
    <scope>NUCLEOTIDE SEQUENCE</scope>
</reference>
<feature type="non-terminal residue" evidence="2">
    <location>
        <position position="1"/>
    </location>
</feature>
<proteinExistence type="predicted"/>
<comment type="caution">
    <text evidence="2">The sequence shown here is derived from an EMBL/GenBank/DDBJ whole genome shotgun (WGS) entry which is preliminary data.</text>
</comment>
<accession>A0A699V7U3</accession>
<protein>
    <submittedName>
        <fullName evidence="2">Uncharacterized protein</fullName>
    </submittedName>
</protein>
<dbReference type="AlphaFoldDB" id="A0A699V7U3"/>
<name>A0A699V7U3_TANCI</name>
<dbReference type="EMBL" id="BKCJ011398183">
    <property type="protein sequence ID" value="GFD29809.1"/>
    <property type="molecule type" value="Genomic_DNA"/>
</dbReference>
<evidence type="ECO:0000256" key="1">
    <source>
        <dbReference type="SAM" id="MobiDB-lite"/>
    </source>
</evidence>